<dbReference type="OrthoDB" id="445620at2"/>
<dbReference type="AlphaFoldDB" id="A0A217EDR9"/>
<dbReference type="RefSeq" id="WP_088822700.1">
    <property type="nucleotide sequence ID" value="NZ_FZLN01000001.1"/>
</dbReference>
<evidence type="ECO:0000313" key="2">
    <source>
        <dbReference type="EMBL" id="SNQ28665.1"/>
    </source>
</evidence>
<dbReference type="InterPro" id="IPR051532">
    <property type="entry name" value="Ester_Hydrolysis_Enzymes"/>
</dbReference>
<accession>A0A217EDR9</accession>
<keyword evidence="1" id="KW-0472">Membrane</keyword>
<keyword evidence="1" id="KW-0812">Transmembrane</keyword>
<evidence type="ECO:0000313" key="3">
    <source>
        <dbReference type="Proteomes" id="UP000243463"/>
    </source>
</evidence>
<dbReference type="SUPFAM" id="SSF52266">
    <property type="entry name" value="SGNH hydrolase"/>
    <property type="match status" value="1"/>
</dbReference>
<feature type="transmembrane region" description="Helical" evidence="1">
    <location>
        <begin position="28"/>
        <end position="47"/>
    </location>
</feature>
<keyword evidence="1" id="KW-1133">Transmembrane helix</keyword>
<dbReference type="PANTHER" id="PTHR30383">
    <property type="entry name" value="THIOESTERASE 1/PROTEASE 1/LYSOPHOSPHOLIPASE L1"/>
    <property type="match status" value="1"/>
</dbReference>
<gene>
    <name evidence="2" type="ORF">SAMN05444584_0589</name>
</gene>
<dbReference type="EMBL" id="FZLN01000001">
    <property type="protein sequence ID" value="SNQ28665.1"/>
    <property type="molecule type" value="Genomic_DNA"/>
</dbReference>
<sequence length="382" mass="42942">MQTSNSKIAVVHSLQCSAESEPNVQHHACGLVLSILIFACLFSLWLMQHSVNAYVQQTYHRDSPLVFLDQYQLWRLGGELGLMLGEQKEQLDVHIQSVHQQIIDEVNTWLVHPLPSQAKQPVIAADISITVDTPHAAQQVIGLPSEPIEAIEPMTASVPVVEAMIDASPMRIELTAKDQVLFAGDSLMQGVAPHVQKQLSEQYQLKSLNLSKQSTGLTYTKLFDWPTTIRQTLKAQPQIKLLVVFLGPNDPWDLYDEKQWLKFGTPTWAAAYQKRIAQIIHDAKAQGTQVLWLTPPNMGKTDLNQKMQFLIQVIQQEIEKEGVGLIDTRHVLSETKDEFRQGIQTEKGFKKLRTADGIHFTTEGQKLIAQAILDQIKVVSHD</sequence>
<organism evidence="2 3">
    <name type="scientific">Acinetobacter apis</name>
    <dbReference type="NCBI Taxonomy" id="1229165"/>
    <lineage>
        <taxon>Bacteria</taxon>
        <taxon>Pseudomonadati</taxon>
        <taxon>Pseudomonadota</taxon>
        <taxon>Gammaproteobacteria</taxon>
        <taxon>Moraxellales</taxon>
        <taxon>Moraxellaceae</taxon>
        <taxon>Acinetobacter</taxon>
    </lineage>
</organism>
<dbReference type="GO" id="GO:0004622">
    <property type="term" value="F:phosphatidylcholine lysophospholipase activity"/>
    <property type="evidence" value="ECO:0007669"/>
    <property type="project" value="TreeGrafter"/>
</dbReference>
<dbReference type="Proteomes" id="UP000243463">
    <property type="component" value="Unassembled WGS sequence"/>
</dbReference>
<protein>
    <submittedName>
        <fullName evidence="2">Uncharacterized protein</fullName>
    </submittedName>
</protein>
<evidence type="ECO:0000256" key="1">
    <source>
        <dbReference type="SAM" id="Phobius"/>
    </source>
</evidence>
<dbReference type="Gene3D" id="3.40.50.1110">
    <property type="entry name" value="SGNH hydrolase"/>
    <property type="match status" value="1"/>
</dbReference>
<proteinExistence type="predicted"/>
<dbReference type="PANTHER" id="PTHR30383:SF24">
    <property type="entry name" value="THIOESTERASE 1_PROTEASE 1_LYSOPHOSPHOLIPASE L1"/>
    <property type="match status" value="1"/>
</dbReference>
<dbReference type="Pfam" id="PF04311">
    <property type="entry name" value="DUF459"/>
    <property type="match status" value="1"/>
</dbReference>
<reference evidence="3" key="1">
    <citation type="submission" date="2017-06" db="EMBL/GenBank/DDBJ databases">
        <authorList>
            <person name="Varghese N."/>
            <person name="Submissions S."/>
        </authorList>
    </citation>
    <scope>NUCLEOTIDE SEQUENCE [LARGE SCALE GENOMIC DNA]</scope>
    <source>
        <strain evidence="3">ANC 5114</strain>
    </source>
</reference>
<keyword evidence="3" id="KW-1185">Reference proteome</keyword>
<dbReference type="InterPro" id="IPR036514">
    <property type="entry name" value="SGNH_hydro_sf"/>
</dbReference>
<name>A0A217EDR9_9GAMM</name>
<dbReference type="InterPro" id="IPR007407">
    <property type="entry name" value="DUF459"/>
</dbReference>